<protein>
    <submittedName>
        <fullName evidence="1">Uncharacterized protein</fullName>
    </submittedName>
</protein>
<name>A0ACC0CVP3_9PEZI</name>
<dbReference type="Proteomes" id="UP001497680">
    <property type="component" value="Unassembled WGS sequence"/>
</dbReference>
<evidence type="ECO:0000313" key="2">
    <source>
        <dbReference type="Proteomes" id="UP001497680"/>
    </source>
</evidence>
<sequence>MSNRGDVSSESGKTPNQGISRKSTGSFSGPDFSNLMEQKRPNDQGSRNRRESISDQYNSGFVGRMWSRWVSNPRTT</sequence>
<organism evidence="1 2">
    <name type="scientific">Hypoxylon rubiginosum</name>
    <dbReference type="NCBI Taxonomy" id="110542"/>
    <lineage>
        <taxon>Eukaryota</taxon>
        <taxon>Fungi</taxon>
        <taxon>Dikarya</taxon>
        <taxon>Ascomycota</taxon>
        <taxon>Pezizomycotina</taxon>
        <taxon>Sordariomycetes</taxon>
        <taxon>Xylariomycetidae</taxon>
        <taxon>Xylariales</taxon>
        <taxon>Hypoxylaceae</taxon>
        <taxon>Hypoxylon</taxon>
    </lineage>
</organism>
<comment type="caution">
    <text evidence="1">The sequence shown here is derived from an EMBL/GenBank/DDBJ whole genome shotgun (WGS) entry which is preliminary data.</text>
</comment>
<accession>A0ACC0CVP3</accession>
<proteinExistence type="predicted"/>
<evidence type="ECO:0000313" key="1">
    <source>
        <dbReference type="EMBL" id="KAI6084350.1"/>
    </source>
</evidence>
<keyword evidence="2" id="KW-1185">Reference proteome</keyword>
<reference evidence="1 2" key="1">
    <citation type="journal article" date="2022" name="New Phytol.">
        <title>Ecological generalism drives hyperdiversity of secondary metabolite gene clusters in xylarialean endophytes.</title>
        <authorList>
            <person name="Franco M.E.E."/>
            <person name="Wisecaver J.H."/>
            <person name="Arnold A.E."/>
            <person name="Ju Y.M."/>
            <person name="Slot J.C."/>
            <person name="Ahrendt S."/>
            <person name="Moore L.P."/>
            <person name="Eastman K.E."/>
            <person name="Scott K."/>
            <person name="Konkel Z."/>
            <person name="Mondo S.J."/>
            <person name="Kuo A."/>
            <person name="Hayes R.D."/>
            <person name="Haridas S."/>
            <person name="Andreopoulos B."/>
            <person name="Riley R."/>
            <person name="LaButti K."/>
            <person name="Pangilinan J."/>
            <person name="Lipzen A."/>
            <person name="Amirebrahimi M."/>
            <person name="Yan J."/>
            <person name="Adam C."/>
            <person name="Keymanesh K."/>
            <person name="Ng V."/>
            <person name="Louie K."/>
            <person name="Northen T."/>
            <person name="Drula E."/>
            <person name="Henrissat B."/>
            <person name="Hsieh H.M."/>
            <person name="Youens-Clark K."/>
            <person name="Lutzoni F."/>
            <person name="Miadlikowska J."/>
            <person name="Eastwood D.C."/>
            <person name="Hamelin R.C."/>
            <person name="Grigoriev I.V."/>
            <person name="U'Ren J.M."/>
        </authorList>
    </citation>
    <scope>NUCLEOTIDE SEQUENCE [LARGE SCALE GENOMIC DNA]</scope>
    <source>
        <strain evidence="1 2">ER1909</strain>
    </source>
</reference>
<dbReference type="EMBL" id="MU394338">
    <property type="protein sequence ID" value="KAI6084350.1"/>
    <property type="molecule type" value="Genomic_DNA"/>
</dbReference>
<gene>
    <name evidence="1" type="ORF">F4821DRAFT_280082</name>
</gene>